<dbReference type="eggNOG" id="arCOG10898">
    <property type="taxonomic scope" value="Archaea"/>
</dbReference>
<name>D8J672_HALJB</name>
<dbReference type="EMBL" id="AOHV01000027">
    <property type="protein sequence ID" value="ELY37186.1"/>
    <property type="molecule type" value="Genomic_DNA"/>
</dbReference>
<protein>
    <recommendedName>
        <fullName evidence="6">DUF5518 domain-containing protein</fullName>
    </recommendedName>
</protein>
<reference evidence="3 5" key="2">
    <citation type="journal article" date="2014" name="PLoS Genet.">
        <title>Phylogenetically driven sequencing of extremely halophilic archaea reveals strategies for static and dynamic osmo-response.</title>
        <authorList>
            <person name="Becker E.A."/>
            <person name="Seitzer P.M."/>
            <person name="Tritt A."/>
            <person name="Larsen D."/>
            <person name="Krusor M."/>
            <person name="Yao A.I."/>
            <person name="Wu D."/>
            <person name="Madern D."/>
            <person name="Eisen J.A."/>
            <person name="Darling A.E."/>
            <person name="Facciotti M.T."/>
        </authorList>
    </citation>
    <scope>NUCLEOTIDE SEQUENCE [LARGE SCALE GENOMIC DNA]</scope>
    <source>
        <strain evidence="3">B3</strain>
        <strain evidence="5">DSM 18796 / CECT 7217 / JCM 14584 / KCTC 4019 / B3</strain>
    </source>
</reference>
<keyword evidence="5" id="KW-1185">Reference proteome</keyword>
<dbReference type="STRING" id="795797.HacjB3_12035"/>
<evidence type="ECO:0000313" key="5">
    <source>
        <dbReference type="Proteomes" id="UP000011645"/>
    </source>
</evidence>
<evidence type="ECO:0000313" key="2">
    <source>
        <dbReference type="EMBL" id="ADJ15790.1"/>
    </source>
</evidence>
<evidence type="ECO:0008006" key="6">
    <source>
        <dbReference type="Google" id="ProtNLM"/>
    </source>
</evidence>
<dbReference type="KEGG" id="hje:HacjB3_12035"/>
<dbReference type="Proteomes" id="UP000000390">
    <property type="component" value="Chromosome"/>
</dbReference>
<dbReference type="HOGENOM" id="CLU_1891345_0_0_2"/>
<organism evidence="2 4">
    <name type="scientific">Halalkalicoccus jeotgali (strain DSM 18796 / CECT 7217 / JCM 14584 / KCTC 4019 / B3)</name>
    <dbReference type="NCBI Taxonomy" id="795797"/>
    <lineage>
        <taxon>Archaea</taxon>
        <taxon>Methanobacteriati</taxon>
        <taxon>Methanobacteriota</taxon>
        <taxon>Stenosarchaea group</taxon>
        <taxon>Halobacteria</taxon>
        <taxon>Halobacteriales</taxon>
        <taxon>Halococcaceae</taxon>
        <taxon>Halalkalicoccus</taxon>
    </lineage>
</organism>
<gene>
    <name evidence="2" type="ordered locus">HacjB3_12035</name>
    <name evidence="3" type="ORF">C497_10593</name>
</gene>
<evidence type="ECO:0000313" key="3">
    <source>
        <dbReference type="EMBL" id="ELY37186.1"/>
    </source>
</evidence>
<dbReference type="AlphaFoldDB" id="D8J672"/>
<dbReference type="OrthoDB" id="248730at2157"/>
<feature type="transmembrane region" description="Helical" evidence="1">
    <location>
        <begin position="44"/>
        <end position="63"/>
    </location>
</feature>
<dbReference type="Proteomes" id="UP000011645">
    <property type="component" value="Unassembled WGS sequence"/>
</dbReference>
<accession>D8J672</accession>
<feature type="transmembrane region" description="Helical" evidence="1">
    <location>
        <begin position="101"/>
        <end position="126"/>
    </location>
</feature>
<dbReference type="Pfam" id="PF17647">
    <property type="entry name" value="DUF5518"/>
    <property type="match status" value="1"/>
</dbReference>
<keyword evidence="1" id="KW-0812">Transmembrane</keyword>
<sequence length="142" mass="14071">MIFRDVLLVMAIDMKAVVYGFIVSLLIGLIGGAVVPGTGMTVPVMGWGLAGIVAGLVAGYVAGGTVGNGAVHGGLATVIGALVLLVAVAFVETLFGGLVPAFGLLTVGVTLLVIYAIPGAIGGAIGSWSKNRRATRQARPAA</sequence>
<reference evidence="2 4" key="1">
    <citation type="journal article" date="2010" name="J. Bacteriol.">
        <title>Complete genome sequence of Halalkalicoccus jeotgali B3(T), an extremely halophilic archaeon.</title>
        <authorList>
            <person name="Roh S.W."/>
            <person name="Nam Y.D."/>
            <person name="Nam S.H."/>
            <person name="Choi S.H."/>
            <person name="Park H.S."/>
            <person name="Bae J.W."/>
        </authorList>
    </citation>
    <scope>NUCLEOTIDE SEQUENCE [LARGE SCALE GENOMIC DNA]</scope>
    <source>
        <strain evidence="2">B3</strain>
        <strain evidence="4">DSM 18796 / CECT 7217 / JCM 14584 / KCTC 4019 / B3</strain>
    </source>
</reference>
<proteinExistence type="predicted"/>
<keyword evidence="1" id="KW-1133">Transmembrane helix</keyword>
<evidence type="ECO:0000313" key="4">
    <source>
        <dbReference type="Proteomes" id="UP000000390"/>
    </source>
</evidence>
<feature type="transmembrane region" description="Helical" evidence="1">
    <location>
        <begin position="75"/>
        <end position="95"/>
    </location>
</feature>
<feature type="transmembrane region" description="Helical" evidence="1">
    <location>
        <begin position="16"/>
        <end position="38"/>
    </location>
</feature>
<dbReference type="EMBL" id="CP002062">
    <property type="protein sequence ID" value="ADJ15790.1"/>
    <property type="molecule type" value="Genomic_DNA"/>
</dbReference>
<evidence type="ECO:0000256" key="1">
    <source>
        <dbReference type="SAM" id="Phobius"/>
    </source>
</evidence>
<keyword evidence="1" id="KW-0472">Membrane</keyword>
<dbReference type="InterPro" id="IPR040493">
    <property type="entry name" value="DUF5518"/>
</dbReference>
<dbReference type="PATRIC" id="fig|795797.18.peg.2410"/>